<gene>
    <name evidence="2" type="ORF">FHS57_000677</name>
</gene>
<dbReference type="GO" id="GO:0016829">
    <property type="term" value="F:lyase activity"/>
    <property type="evidence" value="ECO:0007669"/>
    <property type="project" value="UniProtKB-KW"/>
</dbReference>
<evidence type="ECO:0000313" key="3">
    <source>
        <dbReference type="Proteomes" id="UP000541352"/>
    </source>
</evidence>
<keyword evidence="3" id="KW-1185">Reference proteome</keyword>
<dbReference type="InterPro" id="IPR029068">
    <property type="entry name" value="Glyas_Bleomycin-R_OHBP_Dase"/>
</dbReference>
<dbReference type="Gene3D" id="3.10.180.10">
    <property type="entry name" value="2,3-Dihydroxybiphenyl 1,2-Dioxygenase, domain 1"/>
    <property type="match status" value="1"/>
</dbReference>
<dbReference type="SUPFAM" id="SSF54593">
    <property type="entry name" value="Glyoxalase/Bleomycin resistance protein/Dihydroxybiphenyl dioxygenase"/>
    <property type="match status" value="1"/>
</dbReference>
<proteinExistence type="predicted"/>
<dbReference type="RefSeq" id="WP_183971469.1">
    <property type="nucleotide sequence ID" value="NZ_JACIBY010000001.1"/>
</dbReference>
<comment type="caution">
    <text evidence="2">The sequence shown here is derived from an EMBL/GenBank/DDBJ whole genome shotgun (WGS) entry which is preliminary data.</text>
</comment>
<dbReference type="PROSITE" id="PS51819">
    <property type="entry name" value="VOC"/>
    <property type="match status" value="1"/>
</dbReference>
<dbReference type="InterPro" id="IPR037523">
    <property type="entry name" value="VOC_core"/>
</dbReference>
<dbReference type="EMBL" id="JACIBY010000001">
    <property type="protein sequence ID" value="MBB3836695.1"/>
    <property type="molecule type" value="Genomic_DNA"/>
</dbReference>
<keyword evidence="2" id="KW-0223">Dioxygenase</keyword>
<evidence type="ECO:0000259" key="1">
    <source>
        <dbReference type="PROSITE" id="PS51819"/>
    </source>
</evidence>
<feature type="domain" description="VOC" evidence="1">
    <location>
        <begin position="2"/>
        <end position="117"/>
    </location>
</feature>
<dbReference type="Proteomes" id="UP000541352">
    <property type="component" value="Unassembled WGS sequence"/>
</dbReference>
<dbReference type="AlphaFoldDB" id="A0A7W5ZHH7"/>
<reference evidence="2 3" key="1">
    <citation type="submission" date="2020-08" db="EMBL/GenBank/DDBJ databases">
        <title>Genomic Encyclopedia of Type Strains, Phase IV (KMG-IV): sequencing the most valuable type-strain genomes for metagenomic binning, comparative biology and taxonomic classification.</title>
        <authorList>
            <person name="Goeker M."/>
        </authorList>
    </citation>
    <scope>NUCLEOTIDE SEQUENCE [LARGE SCALE GENOMIC DNA]</scope>
    <source>
        <strain evidence="2 3">DSM 17976</strain>
    </source>
</reference>
<keyword evidence="2" id="KW-0560">Oxidoreductase</keyword>
<keyword evidence="2" id="KW-0456">Lyase</keyword>
<protein>
    <submittedName>
        <fullName evidence="2">Catechol 2,3-dioxygenase-like lactoylglutathione lyase family enzyme</fullName>
    </submittedName>
</protein>
<evidence type="ECO:0000313" key="2">
    <source>
        <dbReference type="EMBL" id="MBB3836695.1"/>
    </source>
</evidence>
<dbReference type="GO" id="GO:0051213">
    <property type="term" value="F:dioxygenase activity"/>
    <property type="evidence" value="ECO:0007669"/>
    <property type="project" value="UniProtKB-KW"/>
</dbReference>
<accession>A0A7W5ZHH7</accession>
<name>A0A7W5ZHH7_9BACT</name>
<organism evidence="2 3">
    <name type="scientific">Runella defluvii</name>
    <dbReference type="NCBI Taxonomy" id="370973"/>
    <lineage>
        <taxon>Bacteria</taxon>
        <taxon>Pseudomonadati</taxon>
        <taxon>Bacteroidota</taxon>
        <taxon>Cytophagia</taxon>
        <taxon>Cytophagales</taxon>
        <taxon>Spirosomataceae</taxon>
        <taxon>Runella</taxon>
    </lineage>
</organism>
<sequence>MKILALTLQTNNLKATEEFYSTTLGLQLVEKTERSLSYAVHFSRLTFELTETEVCPTYHFAFNISLNKMQEALTWLSTRVQLIPNEDQKQIVDFKDWKAQAIYFYDSNQNILEFIGREGLQNNSAKAFDTEGILCLNEVGIVTEEPLTLAEEILEKTGVGYFDKGPKCSDFVAMGDDNGLFVISTVHRNWYPTSHQAQKYNVGVGIRVGVNTPCDYQLEFNDGKLAVCL</sequence>